<organism evidence="2 3">
    <name type="scientific">Sporomusa silvacetica DSM 10669</name>
    <dbReference type="NCBI Taxonomy" id="1123289"/>
    <lineage>
        <taxon>Bacteria</taxon>
        <taxon>Bacillati</taxon>
        <taxon>Bacillota</taxon>
        <taxon>Negativicutes</taxon>
        <taxon>Selenomonadales</taxon>
        <taxon>Sporomusaceae</taxon>
        <taxon>Sporomusa</taxon>
    </lineage>
</organism>
<accession>A0ABZ3ILN2</accession>
<reference evidence="2" key="1">
    <citation type="submission" date="2024-05" db="EMBL/GenBank/DDBJ databases">
        <title>Isolation and characterization of Sporomusa carbonis sp. nov., a carboxydotrophic hydrogenogen in the genus of Sporomusa isolated from a charcoal burning pile.</title>
        <authorList>
            <person name="Boeer T."/>
            <person name="Rosenbaum F."/>
            <person name="Eysell L."/>
            <person name="Mueller V."/>
            <person name="Daniel R."/>
            <person name="Poehlein A."/>
        </authorList>
    </citation>
    <scope>NUCLEOTIDE SEQUENCE [LARGE SCALE GENOMIC DNA]</scope>
    <source>
        <strain evidence="2">DSM 10669</strain>
    </source>
</reference>
<dbReference type="Pfam" id="PF24292">
    <property type="entry name" value="DUF7479"/>
    <property type="match status" value="1"/>
</dbReference>
<gene>
    <name evidence="2" type="ORF">SPSIL_024730</name>
</gene>
<evidence type="ECO:0000313" key="3">
    <source>
        <dbReference type="Proteomes" id="UP000216752"/>
    </source>
</evidence>
<dbReference type="NCBIfam" id="NF045645">
    <property type="entry name" value="DVU_1557_fam"/>
    <property type="match status" value="1"/>
</dbReference>
<dbReference type="RefSeq" id="WP_094603004.1">
    <property type="nucleotide sequence ID" value="NZ_CP155573.1"/>
</dbReference>
<feature type="domain" description="DUF7479" evidence="1">
    <location>
        <begin position="8"/>
        <end position="66"/>
    </location>
</feature>
<dbReference type="InterPro" id="IPR054656">
    <property type="entry name" value="DVU_1557-like"/>
</dbReference>
<dbReference type="EMBL" id="CP155573">
    <property type="protein sequence ID" value="XFO66323.1"/>
    <property type="molecule type" value="Genomic_DNA"/>
</dbReference>
<evidence type="ECO:0000259" key="1">
    <source>
        <dbReference type="Pfam" id="PF24292"/>
    </source>
</evidence>
<sequence>MKDSGTKTIICCRCKVALENGQMALSYQRQQMYADMLKCPKCGQVYIPEQLVKGKMFEVEKALEEK</sequence>
<keyword evidence="3" id="KW-1185">Reference proteome</keyword>
<name>A0ABZ3ILN2_9FIRM</name>
<proteinExistence type="predicted"/>
<dbReference type="Proteomes" id="UP000216752">
    <property type="component" value="Chromosome"/>
</dbReference>
<dbReference type="InterPro" id="IPR055902">
    <property type="entry name" value="DUF7479"/>
</dbReference>
<evidence type="ECO:0000313" key="2">
    <source>
        <dbReference type="EMBL" id="XFO66323.1"/>
    </source>
</evidence>
<protein>
    <recommendedName>
        <fullName evidence="1">DUF7479 domain-containing protein</fullName>
    </recommendedName>
</protein>